<reference evidence="2 3" key="1">
    <citation type="submission" date="2019-12" db="EMBL/GenBank/DDBJ databases">
        <title>Shinella kummerowiae sp. nov., a symbiotic bacterium isolated from root nodules of the herbal legume Kummerowia stipulacea.</title>
        <authorList>
            <person name="Gao J."/>
        </authorList>
    </citation>
    <scope>NUCLEOTIDE SEQUENCE [LARGE SCALE GENOMIC DNA]</scope>
    <source>
        <strain evidence="2 3">CCBAU 25048</strain>
    </source>
</reference>
<dbReference type="RefSeq" id="WP_160859652.1">
    <property type="nucleotide sequence ID" value="NZ_WUMK01000004.1"/>
</dbReference>
<evidence type="ECO:0000313" key="3">
    <source>
        <dbReference type="Proteomes" id="UP000435802"/>
    </source>
</evidence>
<dbReference type="AlphaFoldDB" id="A0A6N8SAK7"/>
<accession>A0A6N8SAK7</accession>
<gene>
    <name evidence="2" type="ORF">GR138_12980</name>
</gene>
<evidence type="ECO:0000256" key="1">
    <source>
        <dbReference type="SAM" id="MobiDB-lite"/>
    </source>
</evidence>
<feature type="compositionally biased region" description="Gly residues" evidence="1">
    <location>
        <begin position="217"/>
        <end position="229"/>
    </location>
</feature>
<dbReference type="EMBL" id="WUMK01000004">
    <property type="protein sequence ID" value="MXN46105.1"/>
    <property type="molecule type" value="Genomic_DNA"/>
</dbReference>
<feature type="compositionally biased region" description="Basic and acidic residues" evidence="1">
    <location>
        <begin position="192"/>
        <end position="216"/>
    </location>
</feature>
<keyword evidence="3" id="KW-1185">Reference proteome</keyword>
<feature type="region of interest" description="Disordered" evidence="1">
    <location>
        <begin position="149"/>
        <end position="267"/>
    </location>
</feature>
<proteinExistence type="predicted"/>
<dbReference type="OrthoDB" id="8455427at2"/>
<feature type="compositionally biased region" description="Polar residues" evidence="1">
    <location>
        <begin position="243"/>
        <end position="267"/>
    </location>
</feature>
<sequence length="267" mass="28535">MIERIVPSFNVDIHMAGDIAAVAHVLQQEAARKGMCVTLTPQTFIYSGGREDGFRVGLINYPRFPKTPDDIVVEARVLADWLRAYLGQVSYSITTPTETIWMSVRNEDPDIKAELLAVAERMAALEDGDGMRFPTRAETAWAREVIEKAKQEGHAGSTSSTSTSGTAPSLDKERGDGNPVGCGILSRNAYGDGHDSAFHPAERTAEEPATDGDRGAEGAGQGRRTGGHSGPLLGERARAYDQSGDTGVRNSLTANASRSALSKETGE</sequence>
<name>A0A6N8SAK7_9HYPH</name>
<dbReference type="Proteomes" id="UP000435802">
    <property type="component" value="Unassembled WGS sequence"/>
</dbReference>
<feature type="compositionally biased region" description="Low complexity" evidence="1">
    <location>
        <begin position="156"/>
        <end position="166"/>
    </location>
</feature>
<evidence type="ECO:0000313" key="2">
    <source>
        <dbReference type="EMBL" id="MXN46105.1"/>
    </source>
</evidence>
<comment type="caution">
    <text evidence="2">The sequence shown here is derived from an EMBL/GenBank/DDBJ whole genome shotgun (WGS) entry which is preliminary data.</text>
</comment>
<protein>
    <submittedName>
        <fullName evidence="2">Uncharacterized protein</fullName>
    </submittedName>
</protein>
<organism evidence="2 3">
    <name type="scientific">Shinella kummerowiae</name>
    <dbReference type="NCBI Taxonomy" id="417745"/>
    <lineage>
        <taxon>Bacteria</taxon>
        <taxon>Pseudomonadati</taxon>
        <taxon>Pseudomonadota</taxon>
        <taxon>Alphaproteobacteria</taxon>
        <taxon>Hyphomicrobiales</taxon>
        <taxon>Rhizobiaceae</taxon>
        <taxon>Shinella</taxon>
    </lineage>
</organism>